<dbReference type="EMBL" id="BMYU01000005">
    <property type="protein sequence ID" value="GGX43141.1"/>
    <property type="molecule type" value="Genomic_DNA"/>
</dbReference>
<feature type="binding site" evidence="7">
    <location>
        <position position="355"/>
    </location>
    <ligand>
        <name>phosphoenolpyruvate</name>
        <dbReference type="ChEBI" id="CHEBI:58702"/>
    </ligand>
</feature>
<dbReference type="RefSeq" id="WP_189357250.1">
    <property type="nucleotide sequence ID" value="NZ_BMYU01000005.1"/>
</dbReference>
<evidence type="ECO:0000259" key="8">
    <source>
        <dbReference type="Pfam" id="PF00275"/>
    </source>
</evidence>
<protein>
    <recommendedName>
        <fullName evidence="7">3-phosphoshikimate 1-carboxyvinyltransferase</fullName>
        <ecNumber evidence="7">2.5.1.19</ecNumber>
    </recommendedName>
    <alternativeName>
        <fullName evidence="7">5-enolpyruvylshikimate-3-phosphate synthase</fullName>
        <shortName evidence="7">EPSP synthase</shortName>
        <shortName evidence="7">EPSPS</shortName>
    </alternativeName>
</protein>
<dbReference type="PANTHER" id="PTHR21090">
    <property type="entry name" value="AROM/DEHYDROQUINATE SYNTHASE"/>
    <property type="match status" value="1"/>
</dbReference>
<comment type="subcellular location">
    <subcellularLocation>
        <location evidence="7">Cytoplasm</location>
    </subcellularLocation>
</comment>
<feature type="binding site" evidence="7">
    <location>
        <position position="179"/>
    </location>
    <ligand>
        <name>phosphoenolpyruvate</name>
        <dbReference type="ChEBI" id="CHEBI:58702"/>
    </ligand>
</feature>
<feature type="binding site" evidence="7">
    <location>
        <position position="179"/>
    </location>
    <ligand>
        <name>3-phosphoshikimate</name>
        <dbReference type="ChEBI" id="CHEBI:145989"/>
    </ligand>
</feature>
<comment type="pathway">
    <text evidence="1 7">Metabolic intermediate biosynthesis; chorismate biosynthesis; chorismate from D-erythrose 4-phosphate and phosphoenolpyruvate: step 6/7.</text>
</comment>
<feature type="binding site" evidence="7">
    <location>
        <position position="324"/>
    </location>
    <ligand>
        <name>3-phosphoshikimate</name>
        <dbReference type="ChEBI" id="CHEBI:145989"/>
    </ligand>
</feature>
<feature type="binding site" evidence="7">
    <location>
        <position position="351"/>
    </location>
    <ligand>
        <name>3-phosphoshikimate</name>
        <dbReference type="ChEBI" id="CHEBI:145989"/>
    </ligand>
</feature>
<name>A0ABQ2XZ25_9BURK</name>
<dbReference type="CDD" id="cd01556">
    <property type="entry name" value="EPSP_synthase"/>
    <property type="match status" value="1"/>
</dbReference>
<proteinExistence type="inferred from homology"/>
<evidence type="ECO:0000256" key="4">
    <source>
        <dbReference type="ARBA" id="ARBA00022679"/>
    </source>
</evidence>
<dbReference type="Pfam" id="PF00275">
    <property type="entry name" value="EPSP_synthase"/>
    <property type="match status" value="1"/>
</dbReference>
<dbReference type="Proteomes" id="UP000653343">
    <property type="component" value="Unassembled WGS sequence"/>
</dbReference>
<keyword evidence="5 7" id="KW-0057">Aromatic amino acid biosynthesis</keyword>
<dbReference type="PROSITE" id="PS00885">
    <property type="entry name" value="EPSP_SYNTHASE_2"/>
    <property type="match status" value="1"/>
</dbReference>
<feature type="binding site" evidence="7">
    <location>
        <position position="397"/>
    </location>
    <ligand>
        <name>phosphoenolpyruvate</name>
        <dbReference type="ChEBI" id="CHEBI:58702"/>
    </ligand>
</feature>
<organism evidence="9 10">
    <name type="scientific">Undibacterium squillarum</name>
    <dbReference type="NCBI Taxonomy" id="1131567"/>
    <lineage>
        <taxon>Bacteria</taxon>
        <taxon>Pseudomonadati</taxon>
        <taxon>Pseudomonadota</taxon>
        <taxon>Betaproteobacteria</taxon>
        <taxon>Burkholderiales</taxon>
        <taxon>Oxalobacteraceae</taxon>
        <taxon>Undibacterium</taxon>
    </lineage>
</organism>
<evidence type="ECO:0000256" key="3">
    <source>
        <dbReference type="ARBA" id="ARBA00022605"/>
    </source>
</evidence>
<sequence length="445" mass="48510">MKTALKTYPPFIDLHPLMKAEGRIRLPGSKSISNRTLLLAALSRGTTEIHDLLASDDTLVMLNALQKLGVHWRQCHDTQKYTVEGVGGKFPVRQADLFMGNAGTAIRPLVAALAVLGGDYAIHGVPRMHERPIGDLVDALNDAGASIDYTGNAGYPPLHIHQGAFHAHRLQVRGNVSSQFLTALLMAAPLIAQQHDVTIEVVGDLISKPYIEITLNLMERFGVQVERNGWQAFTVRHGQQYQSPGTIYVEGDASSASYFLAAGAIGGGPVRVEGVGDSSIQGDVRFADALAQMGVEIRKGDNWIEAECHTPLQSIDLDCNHIPDAAMTLAVAALYANGTTTLRNIASWRVKETDRLNAMATELRKLGATIEEGSDYMCISPPTQIQSAEIATYDDHRMAMCFSLASLDGKLRRGAAMRIMEPQCVAKTFPEYFDVFASLRHEDLF</sequence>
<feature type="binding site" evidence="7">
    <location>
        <position position="131"/>
    </location>
    <ligand>
        <name>phosphoenolpyruvate</name>
        <dbReference type="ChEBI" id="CHEBI:58702"/>
    </ligand>
</feature>
<dbReference type="InterPro" id="IPR006264">
    <property type="entry name" value="EPSP_synthase"/>
</dbReference>
<feature type="binding site" evidence="7">
    <location>
        <position position="103"/>
    </location>
    <ligand>
        <name>phosphoenolpyruvate</name>
        <dbReference type="ChEBI" id="CHEBI:58702"/>
    </ligand>
</feature>
<dbReference type="InterPro" id="IPR023193">
    <property type="entry name" value="EPSP_synthase_CS"/>
</dbReference>
<keyword evidence="4 7" id="KW-0808">Transferase</keyword>
<dbReference type="EC" id="2.5.1.19" evidence="7"/>
<feature type="binding site" evidence="7">
    <location>
        <position position="30"/>
    </location>
    <ligand>
        <name>phosphoenolpyruvate</name>
        <dbReference type="ChEBI" id="CHEBI:58702"/>
    </ligand>
</feature>
<feature type="binding site" evidence="7">
    <location>
        <position position="31"/>
    </location>
    <ligand>
        <name>3-phosphoshikimate</name>
        <dbReference type="ChEBI" id="CHEBI:145989"/>
    </ligand>
</feature>
<evidence type="ECO:0000256" key="7">
    <source>
        <dbReference type="HAMAP-Rule" id="MF_00210"/>
    </source>
</evidence>
<feature type="binding site" evidence="7">
    <location>
        <position position="178"/>
    </location>
    <ligand>
        <name>3-phosphoshikimate</name>
        <dbReference type="ChEBI" id="CHEBI:145989"/>
    </ligand>
</feature>
<dbReference type="NCBIfam" id="TIGR01356">
    <property type="entry name" value="aroA"/>
    <property type="match status" value="1"/>
</dbReference>
<comment type="catalytic activity">
    <reaction evidence="6">
        <text>3-phosphoshikimate + phosphoenolpyruvate = 5-O-(1-carboxyvinyl)-3-phosphoshikimate + phosphate</text>
        <dbReference type="Rhea" id="RHEA:21256"/>
        <dbReference type="ChEBI" id="CHEBI:43474"/>
        <dbReference type="ChEBI" id="CHEBI:57701"/>
        <dbReference type="ChEBI" id="CHEBI:58702"/>
        <dbReference type="ChEBI" id="CHEBI:145989"/>
        <dbReference type="EC" id="2.5.1.19"/>
    </reaction>
    <physiologicalReaction direction="left-to-right" evidence="6">
        <dbReference type="Rhea" id="RHEA:21257"/>
    </physiologicalReaction>
</comment>
<feature type="binding site" evidence="7">
    <location>
        <position position="207"/>
    </location>
    <ligand>
        <name>3-phosphoshikimate</name>
        <dbReference type="ChEBI" id="CHEBI:145989"/>
    </ligand>
</feature>
<evidence type="ECO:0000256" key="5">
    <source>
        <dbReference type="ARBA" id="ARBA00023141"/>
    </source>
</evidence>
<dbReference type="PIRSF" id="PIRSF000505">
    <property type="entry name" value="EPSPS"/>
    <property type="match status" value="1"/>
</dbReference>
<feature type="active site" description="Proton acceptor" evidence="7">
    <location>
        <position position="324"/>
    </location>
</feature>
<gene>
    <name evidence="7" type="primary">aroA</name>
    <name evidence="9" type="ORF">GCM10010946_22020</name>
</gene>
<feature type="binding site" evidence="7">
    <location>
        <position position="177"/>
    </location>
    <ligand>
        <name>3-phosphoshikimate</name>
        <dbReference type="ChEBI" id="CHEBI:145989"/>
    </ligand>
</feature>
<dbReference type="HAMAP" id="MF_00210">
    <property type="entry name" value="EPSP_synth"/>
    <property type="match status" value="1"/>
</dbReference>
<accession>A0ABQ2XZ25</accession>
<evidence type="ECO:0000313" key="10">
    <source>
        <dbReference type="Proteomes" id="UP000653343"/>
    </source>
</evidence>
<feature type="binding site" evidence="7">
    <location>
        <position position="427"/>
    </location>
    <ligand>
        <name>phosphoenolpyruvate</name>
        <dbReference type="ChEBI" id="CHEBI:58702"/>
    </ligand>
</feature>
<evidence type="ECO:0000256" key="1">
    <source>
        <dbReference type="ARBA" id="ARBA00004811"/>
    </source>
</evidence>
<comment type="caution">
    <text evidence="9">The sequence shown here is derived from an EMBL/GenBank/DDBJ whole genome shotgun (WGS) entry which is preliminary data.</text>
</comment>
<dbReference type="Gene3D" id="3.65.10.10">
    <property type="entry name" value="Enolpyruvate transferase domain"/>
    <property type="match status" value="2"/>
</dbReference>
<keyword evidence="3 7" id="KW-0028">Amino-acid biosynthesis</keyword>
<comment type="caution">
    <text evidence="7">Lacks conserved residue(s) required for the propagation of feature annotation.</text>
</comment>
<feature type="binding site" evidence="7">
    <location>
        <position position="35"/>
    </location>
    <ligand>
        <name>3-phosphoshikimate</name>
        <dbReference type="ChEBI" id="CHEBI:145989"/>
    </ligand>
</feature>
<keyword evidence="7" id="KW-0963">Cytoplasm</keyword>
<feature type="domain" description="Enolpyruvate transferase" evidence="8">
    <location>
        <begin position="20"/>
        <end position="435"/>
    </location>
</feature>
<reference evidence="10" key="1">
    <citation type="journal article" date="2019" name="Int. J. Syst. Evol. Microbiol.">
        <title>The Global Catalogue of Microorganisms (GCM) 10K type strain sequencing project: providing services to taxonomists for standard genome sequencing and annotation.</title>
        <authorList>
            <consortium name="The Broad Institute Genomics Platform"/>
            <consortium name="The Broad Institute Genome Sequencing Center for Infectious Disease"/>
            <person name="Wu L."/>
            <person name="Ma J."/>
        </authorList>
    </citation>
    <scope>NUCLEOTIDE SEQUENCE [LARGE SCALE GENOMIC DNA]</scope>
    <source>
        <strain evidence="10">KCTC 23917</strain>
    </source>
</reference>
<dbReference type="SUPFAM" id="SSF55205">
    <property type="entry name" value="EPT/RTPC-like"/>
    <property type="match status" value="1"/>
</dbReference>
<comment type="function">
    <text evidence="7">Catalyzes the transfer of the enolpyruvyl moiety of phosphoenolpyruvate (PEP) to the 5-hydroxyl of shikimate-3-phosphate (S3P) to produce enolpyruvyl shikimate-3-phosphate and inorganic phosphate.</text>
</comment>
<comment type="similarity">
    <text evidence="2 7">Belongs to the EPSP synthase family.</text>
</comment>
<evidence type="ECO:0000256" key="6">
    <source>
        <dbReference type="ARBA" id="ARBA00044633"/>
    </source>
</evidence>
<dbReference type="InterPro" id="IPR001986">
    <property type="entry name" value="Enolpyruvate_Tfrase_dom"/>
</dbReference>
<comment type="subunit">
    <text evidence="7">Monomer.</text>
</comment>
<keyword evidence="10" id="KW-1185">Reference proteome</keyword>
<dbReference type="PROSITE" id="PS00104">
    <property type="entry name" value="EPSP_SYNTHASE_1"/>
    <property type="match status" value="1"/>
</dbReference>
<dbReference type="PANTHER" id="PTHR21090:SF5">
    <property type="entry name" value="PENTAFUNCTIONAL AROM POLYPEPTIDE"/>
    <property type="match status" value="1"/>
</dbReference>
<evidence type="ECO:0000313" key="9">
    <source>
        <dbReference type="EMBL" id="GGX43141.1"/>
    </source>
</evidence>
<feature type="binding site" evidence="7">
    <location>
        <position position="30"/>
    </location>
    <ligand>
        <name>3-phosphoshikimate</name>
        <dbReference type="ChEBI" id="CHEBI:145989"/>
    </ligand>
</feature>
<evidence type="ECO:0000256" key="2">
    <source>
        <dbReference type="ARBA" id="ARBA00009948"/>
    </source>
</evidence>
<dbReference type="InterPro" id="IPR013792">
    <property type="entry name" value="RNA3'P_cycl/enolpyr_Trfase_a/b"/>
</dbReference>
<dbReference type="InterPro" id="IPR036968">
    <property type="entry name" value="Enolpyruvate_Tfrase_sf"/>
</dbReference>